<protein>
    <submittedName>
        <fullName evidence="2">Peptide/nickel transport system substrate-binding protein</fullName>
    </submittedName>
</protein>
<dbReference type="PROSITE" id="PS51318">
    <property type="entry name" value="TAT"/>
    <property type="match status" value="1"/>
</dbReference>
<dbReference type="InterPro" id="IPR006311">
    <property type="entry name" value="TAT_signal"/>
</dbReference>
<dbReference type="EMBL" id="JAVDYG010000001">
    <property type="protein sequence ID" value="MDR7362523.1"/>
    <property type="molecule type" value="Genomic_DNA"/>
</dbReference>
<gene>
    <name evidence="2" type="ORF">J2S63_002076</name>
</gene>
<dbReference type="InterPro" id="IPR039424">
    <property type="entry name" value="SBP_5"/>
</dbReference>
<dbReference type="SUPFAM" id="SSF53850">
    <property type="entry name" value="Periplasmic binding protein-like II"/>
    <property type="match status" value="1"/>
</dbReference>
<evidence type="ECO:0000313" key="3">
    <source>
        <dbReference type="Proteomes" id="UP001183648"/>
    </source>
</evidence>
<dbReference type="PANTHER" id="PTHR30290">
    <property type="entry name" value="PERIPLASMIC BINDING COMPONENT OF ABC TRANSPORTER"/>
    <property type="match status" value="1"/>
</dbReference>
<dbReference type="PIRSF" id="PIRSF002741">
    <property type="entry name" value="MppA"/>
    <property type="match status" value="1"/>
</dbReference>
<sequence length="531" mass="57917">MNQSHPFGATGPNLTRRGLLQTFTASGLLVVGGSLLTACSDDKTAPGGGGKGKAGGRLRVGVAGGSAKDTIDAHLGGTTDPDVARGIQLFEPLAMRDKDFHLEMLLAQSIEPHQGRADAWEIRIRDGVTFHDGKTMDLDDVIFSLKRIVDPENPGTGASSLSGIDMSGLKKLDDRTLLVPLTAPDSGFPDQIGQYFNTIVPVGYDPKRPVGTGPFKFKSFTPGEQSVFVKNENYWQSGLPYLDELVIIDFADDTARVNALRGGQVDAISNLPPSQVSSIESGGRARALVAETGGWQPLLMRVDQQPFQDVRVRQAFKLIADREQLVQQALAGQGQVGNDIYGRYDEAYDSGLPQRQQDLDQAKFLLKQAGASGAQVELTTAPFHSGVVEAAQIFAEQAKGAGVDVRVRKVNEATYWGPNYLKWTFSQDFWFTRTFLAQVAQGNLPNAPYNQTHWKDPRWVQMYDKARTELDESRRTDVIHDMQKLHHEEGGELIWSFANQIDAVAANVSGIEPAKSGIPLMSYGLKHARVA</sequence>
<keyword evidence="3" id="KW-1185">Reference proteome</keyword>
<evidence type="ECO:0000313" key="2">
    <source>
        <dbReference type="EMBL" id="MDR7362523.1"/>
    </source>
</evidence>
<reference evidence="2 3" key="1">
    <citation type="submission" date="2023-07" db="EMBL/GenBank/DDBJ databases">
        <title>Sequencing the genomes of 1000 actinobacteria strains.</title>
        <authorList>
            <person name="Klenk H.-P."/>
        </authorList>
    </citation>
    <scope>NUCLEOTIDE SEQUENCE [LARGE SCALE GENOMIC DNA]</scope>
    <source>
        <strain evidence="2 3">DSM 19426</strain>
    </source>
</reference>
<dbReference type="Gene3D" id="3.40.190.10">
    <property type="entry name" value="Periplasmic binding protein-like II"/>
    <property type="match status" value="1"/>
</dbReference>
<dbReference type="Proteomes" id="UP001183648">
    <property type="component" value="Unassembled WGS sequence"/>
</dbReference>
<dbReference type="CDD" id="cd08503">
    <property type="entry name" value="PBP2_NikA_DppA_OppA_like_17"/>
    <property type="match status" value="1"/>
</dbReference>
<comment type="caution">
    <text evidence="2">The sequence shown here is derived from an EMBL/GenBank/DDBJ whole genome shotgun (WGS) entry which is preliminary data.</text>
</comment>
<dbReference type="Gene3D" id="3.90.76.10">
    <property type="entry name" value="Dipeptide-binding Protein, Domain 1"/>
    <property type="match status" value="1"/>
</dbReference>
<name>A0ABU2BV70_9ACTN</name>
<dbReference type="Pfam" id="PF00496">
    <property type="entry name" value="SBP_bac_5"/>
    <property type="match status" value="1"/>
</dbReference>
<proteinExistence type="predicted"/>
<dbReference type="RefSeq" id="WP_310301831.1">
    <property type="nucleotide sequence ID" value="NZ_BAAAPS010000008.1"/>
</dbReference>
<dbReference type="InterPro" id="IPR030678">
    <property type="entry name" value="Peptide/Ni-bd"/>
</dbReference>
<evidence type="ECO:0000259" key="1">
    <source>
        <dbReference type="Pfam" id="PF00496"/>
    </source>
</evidence>
<accession>A0ABU2BV70</accession>
<feature type="domain" description="Solute-binding protein family 5" evidence="1">
    <location>
        <begin position="106"/>
        <end position="421"/>
    </location>
</feature>
<dbReference type="InterPro" id="IPR000914">
    <property type="entry name" value="SBP_5_dom"/>
</dbReference>
<organism evidence="2 3">
    <name type="scientific">Nocardioides marmoribigeumensis</name>
    <dbReference type="NCBI Taxonomy" id="433649"/>
    <lineage>
        <taxon>Bacteria</taxon>
        <taxon>Bacillati</taxon>
        <taxon>Actinomycetota</taxon>
        <taxon>Actinomycetes</taxon>
        <taxon>Propionibacteriales</taxon>
        <taxon>Nocardioidaceae</taxon>
        <taxon>Nocardioides</taxon>
    </lineage>
</organism>
<dbReference type="Gene3D" id="3.10.105.10">
    <property type="entry name" value="Dipeptide-binding Protein, Domain 3"/>
    <property type="match status" value="1"/>
</dbReference>